<dbReference type="InterPro" id="IPR036280">
    <property type="entry name" value="Multihaem_cyt_sf"/>
</dbReference>
<keyword evidence="1" id="KW-0813">Transport</keyword>
<name>A0A7C4W1A1_9BACT</name>
<dbReference type="SUPFAM" id="SSF48695">
    <property type="entry name" value="Multiheme cytochromes"/>
    <property type="match status" value="1"/>
</dbReference>
<dbReference type="CDD" id="cd08168">
    <property type="entry name" value="Cytochrom_C3"/>
    <property type="match status" value="4"/>
</dbReference>
<dbReference type="InterPro" id="IPR020942">
    <property type="entry name" value="Cyt_c_III_dom"/>
</dbReference>
<feature type="domain" description="Class III cytochrome C" evidence="7">
    <location>
        <begin position="56"/>
        <end position="136"/>
    </location>
</feature>
<keyword evidence="5" id="KW-0249">Electron transport</keyword>
<dbReference type="Gene3D" id="3.90.10.10">
    <property type="entry name" value="Cytochrome C3"/>
    <property type="match status" value="4"/>
</dbReference>
<keyword evidence="3" id="KW-0479">Metal-binding</keyword>
<keyword evidence="6" id="KW-0408">Iron</keyword>
<dbReference type="PANTHER" id="PTHR35038:SF10">
    <property type="entry name" value="HIGH-MOLECULAR-WEIGHT CYTOCHROME C"/>
    <property type="match status" value="1"/>
</dbReference>
<dbReference type="NCBIfam" id="NF045713">
    <property type="entry name" value="CxxCH_16_HmcA"/>
    <property type="match status" value="1"/>
</dbReference>
<evidence type="ECO:0000259" key="7">
    <source>
        <dbReference type="Pfam" id="PF02085"/>
    </source>
</evidence>
<keyword evidence="2" id="KW-0349">Heme</keyword>
<dbReference type="GO" id="GO:0020037">
    <property type="term" value="F:heme binding"/>
    <property type="evidence" value="ECO:0007669"/>
    <property type="project" value="InterPro"/>
</dbReference>
<dbReference type="GO" id="GO:0009055">
    <property type="term" value="F:electron transfer activity"/>
    <property type="evidence" value="ECO:0007669"/>
    <property type="project" value="InterPro"/>
</dbReference>
<dbReference type="GO" id="GO:0046872">
    <property type="term" value="F:metal ion binding"/>
    <property type="evidence" value="ECO:0007669"/>
    <property type="project" value="UniProtKB-KW"/>
</dbReference>
<evidence type="ECO:0000256" key="2">
    <source>
        <dbReference type="ARBA" id="ARBA00022617"/>
    </source>
</evidence>
<gene>
    <name evidence="8" type="ORF">ENS29_16445</name>
</gene>
<evidence type="ECO:0000256" key="3">
    <source>
        <dbReference type="ARBA" id="ARBA00022723"/>
    </source>
</evidence>
<comment type="caution">
    <text evidence="8">The sequence shown here is derived from an EMBL/GenBank/DDBJ whole genome shotgun (WGS) entry which is preliminary data.</text>
</comment>
<dbReference type="PANTHER" id="PTHR35038">
    <property type="entry name" value="DISSIMILATORY SULFITE REDUCTASE SIRA"/>
    <property type="match status" value="1"/>
</dbReference>
<feature type="domain" description="Class III cytochrome C" evidence="7">
    <location>
        <begin position="443"/>
        <end position="521"/>
    </location>
</feature>
<organism evidence="8">
    <name type="scientific">Desulfatirhabdium butyrativorans</name>
    <dbReference type="NCBI Taxonomy" id="340467"/>
    <lineage>
        <taxon>Bacteria</taxon>
        <taxon>Pseudomonadati</taxon>
        <taxon>Thermodesulfobacteriota</taxon>
        <taxon>Desulfobacteria</taxon>
        <taxon>Desulfobacterales</taxon>
        <taxon>Desulfatirhabdiaceae</taxon>
        <taxon>Desulfatirhabdium</taxon>
    </lineage>
</organism>
<dbReference type="AlphaFoldDB" id="A0A7C4W1A1"/>
<keyword evidence="4" id="KW-0732">Signal</keyword>
<sequence length="526" mass="58620">MGNIRSRILPISLFTVVLIVFVTAWFAMAKGNAPNAPDRIRPDIIPIDTMKTFGKLQRPIVFFPHDAHTEALKQQQKDCTVCHLPEKDRLSLKFKRLQDDSAENLMNIYHDQCISCHRSTASARMKSGPVTCGQCHTETPKYVSNRRPMGLDKSLHARHTKALENKCETCHHEYDAQAKKLVYIKEKEGTCRYCHLETTQENRIANRLASHIACIDCHRKTAAASKKAGPIQCASCHDPAAQAKIEKLTDIPRLNRKQPDSVLVKTSKEAPVKDAKLAFVPFDHKAHETYSDTCRVCHHKQMNACNVCHTPGGAKDGKFVTLEKAMHLRSDETSCMGCHDRKKADRSCAGCHAPMTQKKLSDALCVQCHMADPAGMDPVPQSSTEEAAAAKALLEARKPVSAVLDETLMSKVPEKIAIKALSDKYQPADFPHRKIVNTLLKNTKESKLAAYFHQSTLTLCQGCHHNSPASLTPPTCQSCHSVQQRIDTLNRPALMGAYHIQCMGCHQAMDMEHPMGCTECHKEKPR</sequence>
<evidence type="ECO:0000256" key="4">
    <source>
        <dbReference type="ARBA" id="ARBA00022729"/>
    </source>
</evidence>
<feature type="domain" description="Class III cytochrome C" evidence="7">
    <location>
        <begin position="269"/>
        <end position="369"/>
    </location>
</feature>
<evidence type="ECO:0000313" key="8">
    <source>
        <dbReference type="EMBL" id="HGU34415.1"/>
    </source>
</evidence>
<reference evidence="8" key="1">
    <citation type="journal article" date="2020" name="mSystems">
        <title>Genome- and Community-Level Interaction Insights into Carbon Utilization and Element Cycling Functions of Hydrothermarchaeota in Hydrothermal Sediment.</title>
        <authorList>
            <person name="Zhou Z."/>
            <person name="Liu Y."/>
            <person name="Xu W."/>
            <person name="Pan J."/>
            <person name="Luo Z.H."/>
            <person name="Li M."/>
        </authorList>
    </citation>
    <scope>NUCLEOTIDE SEQUENCE [LARGE SCALE GENOMIC DNA]</scope>
    <source>
        <strain evidence="8">SpSt-477</strain>
    </source>
</reference>
<protein>
    <submittedName>
        <fullName evidence="8">Cytochrome C</fullName>
    </submittedName>
</protein>
<accession>A0A7C4W1A1</accession>
<dbReference type="InterPro" id="IPR054813">
    <property type="entry name" value="HmcA"/>
</dbReference>
<evidence type="ECO:0000256" key="5">
    <source>
        <dbReference type="ARBA" id="ARBA00022982"/>
    </source>
</evidence>
<feature type="domain" description="Class III cytochrome C" evidence="7">
    <location>
        <begin position="156"/>
        <end position="237"/>
    </location>
</feature>
<evidence type="ECO:0000256" key="6">
    <source>
        <dbReference type="ARBA" id="ARBA00023004"/>
    </source>
</evidence>
<evidence type="ECO:0000256" key="1">
    <source>
        <dbReference type="ARBA" id="ARBA00022448"/>
    </source>
</evidence>
<dbReference type="Pfam" id="PF02085">
    <property type="entry name" value="Cytochrom_CIII"/>
    <property type="match status" value="4"/>
</dbReference>
<dbReference type="InterPro" id="IPR051829">
    <property type="entry name" value="Multiheme_Cytochr_ET"/>
</dbReference>
<dbReference type="EMBL" id="DSUH01000376">
    <property type="protein sequence ID" value="HGU34415.1"/>
    <property type="molecule type" value="Genomic_DNA"/>
</dbReference>
<proteinExistence type="predicted"/>